<evidence type="ECO:0000256" key="3">
    <source>
        <dbReference type="ARBA" id="ARBA00010922"/>
    </source>
</evidence>
<dbReference type="GO" id="GO:0003729">
    <property type="term" value="F:mRNA binding"/>
    <property type="evidence" value="ECO:0007669"/>
    <property type="project" value="TreeGrafter"/>
</dbReference>
<evidence type="ECO:0000313" key="17">
    <source>
        <dbReference type="EMBL" id="DBA26738.1"/>
    </source>
</evidence>
<keyword evidence="9" id="KW-0378">Hydrolase</keyword>
<keyword evidence="7" id="KW-0255">Endonuclease</keyword>
<dbReference type="Pfam" id="PF11977">
    <property type="entry name" value="RNase_Zc3h12a"/>
    <property type="match status" value="1"/>
</dbReference>
<dbReference type="EMBL" id="DYDO01000004">
    <property type="protein sequence ID" value="DBA26738.1"/>
    <property type="molecule type" value="Genomic_DNA"/>
</dbReference>
<keyword evidence="4" id="KW-0391">Immunity</keyword>
<accession>A0AAV3AX93</accession>
<dbReference type="InterPro" id="IPR021869">
    <property type="entry name" value="RNase_Zc3h12_NYN"/>
</dbReference>
<feature type="domain" description="C3H1-type" evidence="16">
    <location>
        <begin position="255"/>
        <end position="280"/>
    </location>
</feature>
<evidence type="ECO:0000256" key="14">
    <source>
        <dbReference type="ARBA" id="ARBA00054635"/>
    </source>
</evidence>
<evidence type="ECO:0000259" key="16">
    <source>
        <dbReference type="PROSITE" id="PS50103"/>
    </source>
</evidence>
<keyword evidence="11" id="KW-0460">Magnesium</keyword>
<dbReference type="GO" id="GO:0016605">
    <property type="term" value="C:PML body"/>
    <property type="evidence" value="ECO:0007669"/>
    <property type="project" value="UniProtKB-SubCell"/>
</dbReference>
<evidence type="ECO:0000256" key="2">
    <source>
        <dbReference type="ARBA" id="ARBA00004322"/>
    </source>
</evidence>
<dbReference type="AlphaFoldDB" id="A0AAV3AX93"/>
<dbReference type="GO" id="GO:0008270">
    <property type="term" value="F:zinc ion binding"/>
    <property type="evidence" value="ECO:0007669"/>
    <property type="project" value="UniProtKB-KW"/>
</dbReference>
<dbReference type="Proteomes" id="UP001181693">
    <property type="component" value="Unassembled WGS sequence"/>
</dbReference>
<comment type="subcellular location">
    <subcellularLocation>
        <location evidence="2">Nucleus</location>
        <location evidence="2">PML body</location>
    </subcellularLocation>
</comment>
<evidence type="ECO:0000256" key="9">
    <source>
        <dbReference type="ARBA" id="ARBA00022801"/>
    </source>
</evidence>
<evidence type="ECO:0000256" key="15">
    <source>
        <dbReference type="PROSITE-ProRule" id="PRU00723"/>
    </source>
</evidence>
<evidence type="ECO:0000256" key="13">
    <source>
        <dbReference type="ARBA" id="ARBA00039336"/>
    </source>
</evidence>
<evidence type="ECO:0000256" key="4">
    <source>
        <dbReference type="ARBA" id="ARBA00022588"/>
    </source>
</evidence>
<keyword evidence="6 15" id="KW-0479">Metal-binding</keyword>
<dbReference type="Pfam" id="PF18039">
    <property type="entry name" value="UBA_6"/>
    <property type="match status" value="1"/>
</dbReference>
<comment type="similarity">
    <text evidence="12">Belongs to the N4BP1 family.</text>
</comment>
<keyword evidence="10 15" id="KW-0862">Zinc</keyword>
<dbReference type="FunFam" id="3.40.50.11980:FF:000001">
    <property type="entry name" value="ZC3H12A isoform 1"/>
    <property type="match status" value="1"/>
</dbReference>
<evidence type="ECO:0000313" key="18">
    <source>
        <dbReference type="Proteomes" id="UP001181693"/>
    </source>
</evidence>
<keyword evidence="4" id="KW-0399">Innate immunity</keyword>
<sequence>MDGQDKKLVLFQKLGYAEEDIKKALLKLGKMALDNDVLEELIYTGNKAQSERDAASSKSVIPRLVARGCSSMEDMGNNTNADNNHSLSNLRAIVIDGSNVAMSHGCRAVFSCRGIEIAVDWFRKRGHDYIKVFVPSWRKEKARIDSPISDKHILDDLEKKMFLVYTPSRKINGKRIVCYDDRYIVKLAYEKDAIIVSNDNYHDLQSENVDWKRFIEKRLLMYSFVNNKFMPPDDPLGRHGTTLSNFLRKTHASFDAERQLCPYGQKCTYGIKCKFSHPERLNQQQLSVADELRAKTKQVFKDYKCPEQFESTKETSTSLKMKQILHLPQERQMGNSGMGKWACSSINQGFTVNTSPDQQNQPPHRELRIIDPILSSTHSNGEKMQYKGTDQNHCCRCNYMNSGYSLSPHTHSMDCSCIQKPYLPYTFLSETLPHNNYTQSGYCKHQGSGQLLCLHEHSRHVKNIDMHAQRMDTLVYLKNVKDIYEDPNYYLTQHPSVIKPSWSYGHFTTDACPFLFPNDNCRLLSDTQMFNRKEVYTLLCGLYTNAEIDQAMAANPETTNILELADIIQKNRRS</sequence>
<evidence type="ECO:0000256" key="5">
    <source>
        <dbReference type="ARBA" id="ARBA00022722"/>
    </source>
</evidence>
<dbReference type="GO" id="GO:0036464">
    <property type="term" value="C:cytoplasmic ribonucleoprotein granule"/>
    <property type="evidence" value="ECO:0007669"/>
    <property type="project" value="TreeGrafter"/>
</dbReference>
<evidence type="ECO:0000256" key="6">
    <source>
        <dbReference type="ARBA" id="ARBA00022723"/>
    </source>
</evidence>
<dbReference type="PANTHER" id="PTHR12876:SF11">
    <property type="entry name" value="RIBONUCLEASE ZC3H12D-RELATED"/>
    <property type="match status" value="1"/>
</dbReference>
<comment type="caution">
    <text evidence="17">The sequence shown here is derived from an EMBL/GenBank/DDBJ whole genome shotgun (WGS) entry which is preliminary data.</text>
</comment>
<dbReference type="PANTHER" id="PTHR12876">
    <property type="entry name" value="N4BP1-RELATED"/>
    <property type="match status" value="1"/>
</dbReference>
<protein>
    <recommendedName>
        <fullName evidence="13">NEDD4-binding protein 1</fullName>
    </recommendedName>
</protein>
<evidence type="ECO:0000256" key="8">
    <source>
        <dbReference type="ARBA" id="ARBA00022771"/>
    </source>
</evidence>
<dbReference type="InterPro" id="IPR051101">
    <property type="entry name" value="ZC3H12/N4BP1_RNase_Reg"/>
</dbReference>
<keyword evidence="8 15" id="KW-0863">Zinc-finger</keyword>
<evidence type="ECO:0000256" key="1">
    <source>
        <dbReference type="ARBA" id="ARBA00001946"/>
    </source>
</evidence>
<evidence type="ECO:0000256" key="7">
    <source>
        <dbReference type="ARBA" id="ARBA00022759"/>
    </source>
</evidence>
<comment type="similarity">
    <text evidence="3">Belongs to the ZC3H12 family.</text>
</comment>
<proteinExistence type="inferred from homology"/>
<dbReference type="InterPro" id="IPR040546">
    <property type="entry name" value="Rege-1_UBA-like"/>
</dbReference>
<dbReference type="PROSITE" id="PS50103">
    <property type="entry name" value="ZF_C3H1"/>
    <property type="match status" value="1"/>
</dbReference>
<comment type="cofactor">
    <cofactor evidence="1">
        <name>Mg(2+)</name>
        <dbReference type="ChEBI" id="CHEBI:18420"/>
    </cofactor>
</comment>
<keyword evidence="5" id="KW-0540">Nuclease</keyword>
<keyword evidence="18" id="KW-1185">Reference proteome</keyword>
<evidence type="ECO:0000256" key="12">
    <source>
        <dbReference type="ARBA" id="ARBA00038274"/>
    </source>
</evidence>
<reference evidence="17" key="1">
    <citation type="thesis" date="2020" institute="ProQuest LLC" country="789 East Eisenhower Parkway, Ann Arbor, MI, USA">
        <title>Comparative Genomics and Chromosome Evolution.</title>
        <authorList>
            <person name="Mudd A.B."/>
        </authorList>
    </citation>
    <scope>NUCLEOTIDE SEQUENCE</scope>
    <source>
        <strain evidence="17">1538</strain>
        <tissue evidence="17">Blood</tissue>
    </source>
</reference>
<evidence type="ECO:0000256" key="10">
    <source>
        <dbReference type="ARBA" id="ARBA00022833"/>
    </source>
</evidence>
<dbReference type="Gene3D" id="3.40.50.11980">
    <property type="match status" value="1"/>
</dbReference>
<dbReference type="GO" id="GO:0045087">
    <property type="term" value="P:innate immune response"/>
    <property type="evidence" value="ECO:0007669"/>
    <property type="project" value="UniProtKB-KW"/>
</dbReference>
<dbReference type="GO" id="GO:0004521">
    <property type="term" value="F:RNA endonuclease activity"/>
    <property type="evidence" value="ECO:0007669"/>
    <property type="project" value="TreeGrafter"/>
</dbReference>
<feature type="zinc finger region" description="C3H1-type" evidence="15">
    <location>
        <begin position="255"/>
        <end position="280"/>
    </location>
</feature>
<gene>
    <name evidence="17" type="ORF">GDO54_010960</name>
</gene>
<name>A0AAV3AX93_PYXAD</name>
<evidence type="ECO:0000256" key="11">
    <source>
        <dbReference type="ARBA" id="ARBA00022842"/>
    </source>
</evidence>
<dbReference type="InterPro" id="IPR000571">
    <property type="entry name" value="Znf_CCCH"/>
</dbReference>
<organism evidence="17 18">
    <name type="scientific">Pyxicephalus adspersus</name>
    <name type="common">African bullfrog</name>
    <dbReference type="NCBI Taxonomy" id="30357"/>
    <lineage>
        <taxon>Eukaryota</taxon>
        <taxon>Metazoa</taxon>
        <taxon>Chordata</taxon>
        <taxon>Craniata</taxon>
        <taxon>Vertebrata</taxon>
        <taxon>Euteleostomi</taxon>
        <taxon>Amphibia</taxon>
        <taxon>Batrachia</taxon>
        <taxon>Anura</taxon>
        <taxon>Neobatrachia</taxon>
        <taxon>Ranoidea</taxon>
        <taxon>Pyxicephalidae</taxon>
        <taxon>Pyxicephalinae</taxon>
        <taxon>Pyxicephalus</taxon>
    </lineage>
</organism>
<comment type="function">
    <text evidence="14">Potent suppressor of cytokine production that acts as a regulator of innate immune signaling and inflammation. Acts as a key negative regulator of select cytokine and chemokine responses elicited by TRIF-independent Toll-like receptors (TLRs), thereby limiting inflammatory cytokine responses to minor insults. Has ribonuclease activity.</text>
</comment>
<dbReference type="GO" id="GO:0016787">
    <property type="term" value="F:hydrolase activity"/>
    <property type="evidence" value="ECO:0007669"/>
    <property type="project" value="UniProtKB-KW"/>
</dbReference>